<dbReference type="EMBL" id="BARV01011642">
    <property type="protein sequence ID" value="GAI10424.1"/>
    <property type="molecule type" value="Genomic_DNA"/>
</dbReference>
<feature type="non-terminal residue" evidence="1">
    <location>
        <position position="1"/>
    </location>
</feature>
<accession>X1MVN2</accession>
<dbReference type="AlphaFoldDB" id="X1MVN2"/>
<gene>
    <name evidence="1" type="ORF">S06H3_21969</name>
</gene>
<proteinExistence type="predicted"/>
<reference evidence="1" key="1">
    <citation type="journal article" date="2014" name="Front. Microbiol.">
        <title>High frequency of phylogenetically diverse reductive dehalogenase-homologous genes in deep subseafloor sedimentary metagenomes.</title>
        <authorList>
            <person name="Kawai M."/>
            <person name="Futagami T."/>
            <person name="Toyoda A."/>
            <person name="Takaki Y."/>
            <person name="Nishi S."/>
            <person name="Hori S."/>
            <person name="Arai W."/>
            <person name="Tsubouchi T."/>
            <person name="Morono Y."/>
            <person name="Uchiyama I."/>
            <person name="Ito T."/>
            <person name="Fujiyama A."/>
            <person name="Inagaki F."/>
            <person name="Takami H."/>
        </authorList>
    </citation>
    <scope>NUCLEOTIDE SEQUENCE</scope>
    <source>
        <strain evidence="1">Expedition CK06-06</strain>
    </source>
</reference>
<name>X1MVN2_9ZZZZ</name>
<comment type="caution">
    <text evidence="1">The sequence shown here is derived from an EMBL/GenBank/DDBJ whole genome shotgun (WGS) entry which is preliminary data.</text>
</comment>
<sequence length="53" mass="6236">ELDRQMVEYGQASLDEGERELCLAATVSKRELEWPARSFLRSVPRILWNVCRK</sequence>
<evidence type="ECO:0000313" key="1">
    <source>
        <dbReference type="EMBL" id="GAI10424.1"/>
    </source>
</evidence>
<organism evidence="1">
    <name type="scientific">marine sediment metagenome</name>
    <dbReference type="NCBI Taxonomy" id="412755"/>
    <lineage>
        <taxon>unclassified sequences</taxon>
        <taxon>metagenomes</taxon>
        <taxon>ecological metagenomes</taxon>
    </lineage>
</organism>
<protein>
    <submittedName>
        <fullName evidence="1">Uncharacterized protein</fullName>
    </submittedName>
</protein>